<evidence type="ECO:0000313" key="3">
    <source>
        <dbReference type="Proteomes" id="UP000006755"/>
    </source>
</evidence>
<dbReference type="RefSeq" id="WP_008482916.1">
    <property type="nucleotide sequence ID" value="NZ_AMRI01000004.1"/>
</dbReference>
<reference evidence="2 3" key="1">
    <citation type="journal article" date="2012" name="J. Bacteriol.">
        <title>Genome Sequence of Gallaecimonas xiamenensis Type Strain 3-C-1.</title>
        <authorList>
            <person name="Lai Q."/>
            <person name="Wang L."/>
            <person name="Wang W."/>
            <person name="Shao Z."/>
        </authorList>
    </citation>
    <scope>NUCLEOTIDE SEQUENCE [LARGE SCALE GENOMIC DNA]</scope>
    <source>
        <strain evidence="2 3">3-C-1</strain>
    </source>
</reference>
<evidence type="ECO:0000313" key="2">
    <source>
        <dbReference type="EMBL" id="EKE76600.1"/>
    </source>
</evidence>
<dbReference type="PATRIC" id="fig|745411.4.peg.663"/>
<dbReference type="InterPro" id="IPR011330">
    <property type="entry name" value="Glyco_hydro/deAcase_b/a-brl"/>
</dbReference>
<protein>
    <submittedName>
        <fullName evidence="2">Polysaccharide deacetylase family protein</fullName>
    </submittedName>
</protein>
<comment type="caution">
    <text evidence="2">The sequence shown here is derived from an EMBL/GenBank/DDBJ whole genome shotgun (WGS) entry which is preliminary data.</text>
</comment>
<dbReference type="Proteomes" id="UP000006755">
    <property type="component" value="Unassembled WGS sequence"/>
</dbReference>
<dbReference type="OrthoDB" id="9787041at2"/>
<dbReference type="AlphaFoldDB" id="K2KH52"/>
<accession>K2KH52</accession>
<dbReference type="GO" id="GO:0016810">
    <property type="term" value="F:hydrolase activity, acting on carbon-nitrogen (but not peptide) bonds"/>
    <property type="evidence" value="ECO:0007669"/>
    <property type="project" value="InterPro"/>
</dbReference>
<dbReference type="PROSITE" id="PS51677">
    <property type="entry name" value="NODB"/>
    <property type="match status" value="1"/>
</dbReference>
<dbReference type="EMBL" id="AMRI01000004">
    <property type="protein sequence ID" value="EKE76600.1"/>
    <property type="molecule type" value="Genomic_DNA"/>
</dbReference>
<dbReference type="SUPFAM" id="SSF88713">
    <property type="entry name" value="Glycoside hydrolase/deacetylase"/>
    <property type="match status" value="1"/>
</dbReference>
<dbReference type="Pfam" id="PF01522">
    <property type="entry name" value="Polysacc_deac_1"/>
    <property type="match status" value="1"/>
</dbReference>
<dbReference type="PANTHER" id="PTHR43123">
    <property type="entry name" value="POLYSACCHARIDE DEACETYLASE-RELATED"/>
    <property type="match status" value="1"/>
</dbReference>
<dbReference type="GO" id="GO:0005975">
    <property type="term" value="P:carbohydrate metabolic process"/>
    <property type="evidence" value="ECO:0007669"/>
    <property type="project" value="InterPro"/>
</dbReference>
<dbReference type="STRING" id="745411.B3C1_03365"/>
<proteinExistence type="predicted"/>
<keyword evidence="3" id="KW-1185">Reference proteome</keyword>
<dbReference type="Gene3D" id="3.20.20.370">
    <property type="entry name" value="Glycoside hydrolase/deacetylase"/>
    <property type="match status" value="1"/>
</dbReference>
<organism evidence="2 3">
    <name type="scientific">Gallaecimonas xiamenensis 3-C-1</name>
    <dbReference type="NCBI Taxonomy" id="745411"/>
    <lineage>
        <taxon>Bacteria</taxon>
        <taxon>Pseudomonadati</taxon>
        <taxon>Pseudomonadota</taxon>
        <taxon>Gammaproteobacteria</taxon>
        <taxon>Enterobacterales</taxon>
        <taxon>Gallaecimonadaceae</taxon>
        <taxon>Gallaecimonas</taxon>
    </lineage>
</organism>
<evidence type="ECO:0000259" key="1">
    <source>
        <dbReference type="PROSITE" id="PS51677"/>
    </source>
</evidence>
<sequence length="302" mass="33492">MAVNNERDLTGYGGRPPHPQWPGRARLALQFVLNLEEGAESCVLNGDSQSEAYLHELVGRPARLGERDLSVESLFEYGARAGAWRLLALFDSRQLPLTVFACGLALELNPDLAKALVAGGHELAGHGYRWLDHHPMALAEERRQMAKTQAIIQGLGQAPPLGWYTGRISPHSRQLAREAGCLYSSDCYNDDLPYWLAGSPPLLMIPYSLVSNDIRYLQPHGAGSPEAFYGELKDAFDCLWQEGAKAPKMMTVGLHGRISGQPARAQALARFLDYVQQRPGVWVCRRQDIARHWQGRFPAPCP</sequence>
<feature type="domain" description="NodB homology" evidence="1">
    <location>
        <begin position="69"/>
        <end position="284"/>
    </location>
</feature>
<dbReference type="InterPro" id="IPR002509">
    <property type="entry name" value="NODB_dom"/>
</dbReference>
<dbReference type="eggNOG" id="COG0726">
    <property type="taxonomic scope" value="Bacteria"/>
</dbReference>
<gene>
    <name evidence="2" type="ORF">B3C1_03365</name>
</gene>
<name>K2KH52_9GAMM</name>
<dbReference type="PANTHER" id="PTHR43123:SF1">
    <property type="entry name" value="POLYSACCHARIDE DEACETYLASE-RELATED"/>
    <property type="match status" value="1"/>
</dbReference>